<reference evidence="4" key="1">
    <citation type="submission" date="2021-03" db="EMBL/GenBank/DDBJ databases">
        <authorList>
            <person name="Kanchanasin P."/>
            <person name="Saeng-In P."/>
            <person name="Phongsopitanun W."/>
            <person name="Yuki M."/>
            <person name="Kudo T."/>
            <person name="Ohkuma M."/>
            <person name="Tanasupawat S."/>
        </authorList>
    </citation>
    <scope>NUCLEOTIDE SEQUENCE</scope>
    <source>
        <strain evidence="4">GKU 128</strain>
    </source>
</reference>
<keyword evidence="5" id="KW-1185">Reference proteome</keyword>
<accession>A0A939PHF3</accession>
<gene>
    <name evidence="4" type="ORF">J4573_19270</name>
</gene>
<feature type="chain" id="PRO_5039327458" description="Alpha/beta hydrolase" evidence="3">
    <location>
        <begin position="36"/>
        <end position="520"/>
    </location>
</feature>
<dbReference type="EMBL" id="JAGEOJ010000007">
    <property type="protein sequence ID" value="MBO2449254.1"/>
    <property type="molecule type" value="Genomic_DNA"/>
</dbReference>
<protein>
    <recommendedName>
        <fullName evidence="6">Alpha/beta hydrolase</fullName>
    </recommendedName>
</protein>
<evidence type="ECO:0000256" key="3">
    <source>
        <dbReference type="SAM" id="SignalP"/>
    </source>
</evidence>
<dbReference type="SUPFAM" id="SSF53474">
    <property type="entry name" value="alpha/beta-Hydrolases"/>
    <property type="match status" value="1"/>
</dbReference>
<dbReference type="PANTHER" id="PTHR22946">
    <property type="entry name" value="DIENELACTONE HYDROLASE DOMAIN-CONTAINING PROTEIN-RELATED"/>
    <property type="match status" value="1"/>
</dbReference>
<feature type="region of interest" description="Disordered" evidence="2">
    <location>
        <begin position="47"/>
        <end position="66"/>
    </location>
</feature>
<feature type="signal peptide" evidence="3">
    <location>
        <begin position="1"/>
        <end position="35"/>
    </location>
</feature>
<comment type="caution">
    <text evidence="4">The sequence shown here is derived from an EMBL/GenBank/DDBJ whole genome shotgun (WGS) entry which is preliminary data.</text>
</comment>
<sequence>MAPRRHPRRTITLTATAALLLGTSVAAASSASASAAVASAAASAVSAASAGGGPAPGTPAYKERDARNQQDAWGRIFGPGGQLRSPAYLAALATQVGPKAIADWADQARRLNRPSVTLGMLFPPANIGNPLREGWSGRRGQAVPVSYTNRYGALIKGTVYAPFPGARDPYTGKKLKGPFPGVVITTGSVQGTERMYTWLAQDLAERGYIVLTYDVQGQGRSETLPHQGPVADLPFCDPTAKPLPGEQGGCPGVISQQGANFLYGTQDALSFFQSSPSHRWRNPAAGSAKVNAFNPFWKLYDRSPDRRTVTPGRTSRIAIIGHSYGAAAVSYLQGVDPRVQTVVALDKLSNRTDPAWPAPRPVVPALGLQADYGFVPTAYDSCQGCSPDKAPDPYRERKSGYDTWTASGVDSMVVVPRAATHLDYTDVPLVLPASRYGQALASAYAQAWLAKYLKHDPAADKALLAPSLRYLEPVAIGKWAPVTLKRQDSLSFYYCSAYRFRTSAGTLAANPDITKVGCAR</sequence>
<dbReference type="InterPro" id="IPR029058">
    <property type="entry name" value="AB_hydrolase_fold"/>
</dbReference>
<dbReference type="Gene3D" id="3.40.50.1820">
    <property type="entry name" value="alpha/beta hydrolase"/>
    <property type="match status" value="1"/>
</dbReference>
<proteinExistence type="inferred from homology"/>
<organism evidence="4 5">
    <name type="scientific">Actinomadura barringtoniae</name>
    <dbReference type="NCBI Taxonomy" id="1427535"/>
    <lineage>
        <taxon>Bacteria</taxon>
        <taxon>Bacillati</taxon>
        <taxon>Actinomycetota</taxon>
        <taxon>Actinomycetes</taxon>
        <taxon>Streptosporangiales</taxon>
        <taxon>Thermomonosporaceae</taxon>
        <taxon>Actinomadura</taxon>
    </lineage>
</organism>
<comment type="similarity">
    <text evidence="1">Belongs to the AB hydrolase superfamily.</text>
</comment>
<keyword evidence="3" id="KW-0732">Signal</keyword>
<evidence type="ECO:0000313" key="5">
    <source>
        <dbReference type="Proteomes" id="UP000669179"/>
    </source>
</evidence>
<evidence type="ECO:0000313" key="4">
    <source>
        <dbReference type="EMBL" id="MBO2449254.1"/>
    </source>
</evidence>
<evidence type="ECO:0008006" key="6">
    <source>
        <dbReference type="Google" id="ProtNLM"/>
    </source>
</evidence>
<name>A0A939PHF3_9ACTN</name>
<dbReference type="Proteomes" id="UP000669179">
    <property type="component" value="Unassembled WGS sequence"/>
</dbReference>
<evidence type="ECO:0000256" key="2">
    <source>
        <dbReference type="SAM" id="MobiDB-lite"/>
    </source>
</evidence>
<dbReference type="RefSeq" id="WP_208257121.1">
    <property type="nucleotide sequence ID" value="NZ_JAGEOJ010000007.1"/>
</dbReference>
<dbReference type="AlphaFoldDB" id="A0A939PHF3"/>
<dbReference type="InterPro" id="IPR050261">
    <property type="entry name" value="FrsA_esterase"/>
</dbReference>
<evidence type="ECO:0000256" key="1">
    <source>
        <dbReference type="ARBA" id="ARBA00008645"/>
    </source>
</evidence>